<evidence type="ECO:0000313" key="9">
    <source>
        <dbReference type="EMBL" id="GGK12815.1"/>
    </source>
</evidence>
<dbReference type="GO" id="GO:0006508">
    <property type="term" value="P:proteolysis"/>
    <property type="evidence" value="ECO:0007669"/>
    <property type="project" value="UniProtKB-KW"/>
</dbReference>
<reference evidence="9" key="1">
    <citation type="journal article" date="2014" name="Int. J. Syst. Evol. Microbiol.">
        <title>Complete genome sequence of Corynebacterium casei LMG S-19264T (=DSM 44701T), isolated from a smear-ripened cheese.</title>
        <authorList>
            <consortium name="US DOE Joint Genome Institute (JGI-PGF)"/>
            <person name="Walter F."/>
            <person name="Albersmeier A."/>
            <person name="Kalinowski J."/>
            <person name="Ruckert C."/>
        </authorList>
    </citation>
    <scope>NUCLEOTIDE SEQUENCE</scope>
    <source>
        <strain evidence="9">JCM 3091</strain>
    </source>
</reference>
<dbReference type="PANTHER" id="PTHR47359">
    <property type="entry name" value="PEPTIDOGLYCAN DL-ENDOPEPTIDASE CWLO"/>
    <property type="match status" value="1"/>
</dbReference>
<keyword evidence="4" id="KW-0788">Thiol protease</keyword>
<sequence length="332" mass="35616">MSFPTVAGRRAGRLTLVTAIGATLLPQPSPAAAATPLDVQLQRARHQLDAVVEEYNQIRADLASTETQLAELTPRLGPMRRAVEQQRGKVGAIAAGAYRVAASYKVGMLLTANGPHQLTDRILVVTRLADNQQKAVANLDQANHHYRKAQQALAMLAASQYKQRAQLTAKRQHVEGEIYRLRQLIDDAADRGTPRPDPNRPRGGAVDTDGVPAPAGITGAAGRAVRFAYSQIGTPYRFGGSGPDGYDCSGLIKAAWTAAGRNLPHNAAGQRGVVRDIGRSDLRPGDLVFYYGDLSHVALYIGGGRIIHAPTYGENVHIDSLTYAPIHSFGRP</sequence>
<dbReference type="GO" id="GO:0008234">
    <property type="term" value="F:cysteine-type peptidase activity"/>
    <property type="evidence" value="ECO:0007669"/>
    <property type="project" value="UniProtKB-KW"/>
</dbReference>
<dbReference type="Gene3D" id="3.90.1720.10">
    <property type="entry name" value="endopeptidase domain like (from Nostoc punctiforme)"/>
    <property type="match status" value="1"/>
</dbReference>
<feature type="signal peptide" evidence="7">
    <location>
        <begin position="1"/>
        <end position="33"/>
    </location>
</feature>
<keyword evidence="3" id="KW-0378">Hydrolase</keyword>
<dbReference type="EMBL" id="BMQC01000001">
    <property type="protein sequence ID" value="GGK12815.1"/>
    <property type="molecule type" value="Genomic_DNA"/>
</dbReference>
<evidence type="ECO:0000256" key="6">
    <source>
        <dbReference type="SAM" id="MobiDB-lite"/>
    </source>
</evidence>
<dbReference type="InterPro" id="IPR051794">
    <property type="entry name" value="PG_Endopeptidase_C40"/>
</dbReference>
<accession>A0A8J3BG94</accession>
<feature type="domain" description="NlpC/P60" evidence="8">
    <location>
        <begin position="218"/>
        <end position="332"/>
    </location>
</feature>
<keyword evidence="5" id="KW-0175">Coiled coil</keyword>
<keyword evidence="7" id="KW-0732">Signal</keyword>
<keyword evidence="10" id="KW-1185">Reference proteome</keyword>
<comment type="similarity">
    <text evidence="1">Belongs to the peptidase C40 family.</text>
</comment>
<feature type="region of interest" description="Disordered" evidence="6">
    <location>
        <begin position="185"/>
        <end position="213"/>
    </location>
</feature>
<evidence type="ECO:0000256" key="7">
    <source>
        <dbReference type="SAM" id="SignalP"/>
    </source>
</evidence>
<dbReference type="Pfam" id="PF00877">
    <property type="entry name" value="NLPC_P60"/>
    <property type="match status" value="1"/>
</dbReference>
<dbReference type="PROSITE" id="PS51935">
    <property type="entry name" value="NLPC_P60"/>
    <property type="match status" value="1"/>
</dbReference>
<feature type="compositionally biased region" description="Basic and acidic residues" evidence="6">
    <location>
        <begin position="185"/>
        <end position="200"/>
    </location>
</feature>
<dbReference type="PANTHER" id="PTHR47359:SF3">
    <property type="entry name" value="NLP_P60 DOMAIN-CONTAINING PROTEIN-RELATED"/>
    <property type="match status" value="1"/>
</dbReference>
<evidence type="ECO:0000256" key="2">
    <source>
        <dbReference type="ARBA" id="ARBA00022670"/>
    </source>
</evidence>
<dbReference type="SUPFAM" id="SSF54001">
    <property type="entry name" value="Cysteine proteinases"/>
    <property type="match status" value="1"/>
</dbReference>
<evidence type="ECO:0000256" key="5">
    <source>
        <dbReference type="SAM" id="Coils"/>
    </source>
</evidence>
<evidence type="ECO:0000256" key="3">
    <source>
        <dbReference type="ARBA" id="ARBA00022801"/>
    </source>
</evidence>
<reference evidence="9" key="2">
    <citation type="submission" date="2020-09" db="EMBL/GenBank/DDBJ databases">
        <authorList>
            <person name="Sun Q."/>
            <person name="Ohkuma M."/>
        </authorList>
    </citation>
    <scope>NUCLEOTIDE SEQUENCE</scope>
    <source>
        <strain evidence="9">JCM 3091</strain>
    </source>
</reference>
<dbReference type="Gene3D" id="6.10.250.3150">
    <property type="match status" value="1"/>
</dbReference>
<protein>
    <recommendedName>
        <fullName evidence="8">NlpC/P60 domain-containing protein</fullName>
    </recommendedName>
</protein>
<dbReference type="AlphaFoldDB" id="A0A8J3BG94"/>
<dbReference type="InterPro" id="IPR038765">
    <property type="entry name" value="Papain-like_cys_pep_sf"/>
</dbReference>
<evidence type="ECO:0000256" key="1">
    <source>
        <dbReference type="ARBA" id="ARBA00007074"/>
    </source>
</evidence>
<gene>
    <name evidence="9" type="ORF">GCM10010124_01700</name>
</gene>
<feature type="chain" id="PRO_5035197155" description="NlpC/P60 domain-containing protein" evidence="7">
    <location>
        <begin position="34"/>
        <end position="332"/>
    </location>
</feature>
<feature type="coiled-coil region" evidence="5">
    <location>
        <begin position="41"/>
        <end position="68"/>
    </location>
</feature>
<evidence type="ECO:0000256" key="4">
    <source>
        <dbReference type="ARBA" id="ARBA00022807"/>
    </source>
</evidence>
<name>A0A8J3BG94_9ACTN</name>
<evidence type="ECO:0000313" key="10">
    <source>
        <dbReference type="Proteomes" id="UP000662200"/>
    </source>
</evidence>
<dbReference type="InterPro" id="IPR000064">
    <property type="entry name" value="NLP_P60_dom"/>
</dbReference>
<keyword evidence="2" id="KW-0645">Protease</keyword>
<proteinExistence type="inferred from homology"/>
<dbReference type="Proteomes" id="UP000662200">
    <property type="component" value="Unassembled WGS sequence"/>
</dbReference>
<evidence type="ECO:0000259" key="8">
    <source>
        <dbReference type="PROSITE" id="PS51935"/>
    </source>
</evidence>
<organism evidence="9 10">
    <name type="scientific">Pilimelia terevasa</name>
    <dbReference type="NCBI Taxonomy" id="53372"/>
    <lineage>
        <taxon>Bacteria</taxon>
        <taxon>Bacillati</taxon>
        <taxon>Actinomycetota</taxon>
        <taxon>Actinomycetes</taxon>
        <taxon>Micromonosporales</taxon>
        <taxon>Micromonosporaceae</taxon>
        <taxon>Pilimelia</taxon>
    </lineage>
</organism>
<comment type="caution">
    <text evidence="9">The sequence shown here is derived from an EMBL/GenBank/DDBJ whole genome shotgun (WGS) entry which is preliminary data.</text>
</comment>